<name>A0A5K3EFC0_MESCO</name>
<feature type="region of interest" description="Disordered" evidence="2">
    <location>
        <begin position="669"/>
        <end position="726"/>
    </location>
</feature>
<dbReference type="AlphaFoldDB" id="A0A5K3EFC0"/>
<accession>A0A5K3EFC0</accession>
<feature type="coiled-coil region" evidence="1">
    <location>
        <begin position="439"/>
        <end position="542"/>
    </location>
</feature>
<dbReference type="WBParaSite" id="MCU_000100-RA">
    <property type="protein sequence ID" value="MCU_000100-RA"/>
    <property type="gene ID" value="MCU_000100"/>
</dbReference>
<reference evidence="3" key="1">
    <citation type="submission" date="2019-11" db="UniProtKB">
        <authorList>
            <consortium name="WormBaseParasite"/>
        </authorList>
    </citation>
    <scope>IDENTIFICATION</scope>
</reference>
<dbReference type="PANTHER" id="PTHR18863:SF6">
    <property type="entry name" value="COILED-COIL DOMAIN-CONTAINING PROTEIN 170"/>
    <property type="match status" value="1"/>
</dbReference>
<evidence type="ECO:0000256" key="1">
    <source>
        <dbReference type="SAM" id="Coils"/>
    </source>
</evidence>
<feature type="coiled-coil region" evidence="1">
    <location>
        <begin position="576"/>
        <end position="603"/>
    </location>
</feature>
<feature type="coiled-coil region" evidence="1">
    <location>
        <begin position="316"/>
        <end position="350"/>
    </location>
</feature>
<protein>
    <submittedName>
        <fullName evidence="3">Centrosomal protein of 70 kDa</fullName>
    </submittedName>
</protein>
<organism evidence="3">
    <name type="scientific">Mesocestoides corti</name>
    <name type="common">Flatworm</name>
    <dbReference type="NCBI Taxonomy" id="53468"/>
    <lineage>
        <taxon>Eukaryota</taxon>
        <taxon>Metazoa</taxon>
        <taxon>Spiralia</taxon>
        <taxon>Lophotrochozoa</taxon>
        <taxon>Platyhelminthes</taxon>
        <taxon>Cestoda</taxon>
        <taxon>Eucestoda</taxon>
        <taxon>Cyclophyllidea</taxon>
        <taxon>Mesocestoididae</taxon>
        <taxon>Mesocestoides</taxon>
    </lineage>
</organism>
<feature type="coiled-coil region" evidence="1">
    <location>
        <begin position="234"/>
        <end position="261"/>
    </location>
</feature>
<feature type="compositionally biased region" description="Polar residues" evidence="2">
    <location>
        <begin position="685"/>
        <end position="720"/>
    </location>
</feature>
<proteinExistence type="predicted"/>
<evidence type="ECO:0000256" key="2">
    <source>
        <dbReference type="SAM" id="MobiDB-lite"/>
    </source>
</evidence>
<dbReference type="PANTHER" id="PTHR18863">
    <property type="entry name" value="TSEC-2-RELATED"/>
    <property type="match status" value="1"/>
</dbReference>
<evidence type="ECO:0000313" key="3">
    <source>
        <dbReference type="WBParaSite" id="MCU_000100-RA"/>
    </source>
</evidence>
<sequence>MTSDKSLFELEELLKSCKRDLDEKGRVLSNLSQPNQDYKTLTLQKRLSSIIREKSELLEEVKTLRRVDLCRLKEIDELRKNVASLEAMKCTTQQKALQDFDNFQDSFCQSAEQHGFVEQLKSDKESAVKIASEMEEKFKCLVEWMQVIAYSTKSVSFGQDEYEFSDEAVQRLKTKIAEVITRSREETSKMEDIQGLLATKDRQIFYLKKMISRLVQGLRRSNEAEQDTSKESENSEAQKRLHYLESQLEEARMQLAQFEKGSSHPTLESSALHESFRQSLADLLNRSGWICVDSEEGILGVVSRVLITLSSKTEACSSLQSRLTEMKAKLSDFERKIADDDYRIEHLEDENSKLCAQLSRSSHKSVEFSPCTVDLEGCNAKLIQFLHELQDQLSIDPVLFSQMGITDQRELVLENISKLTAPSPAKSDCDLAPRLHKRIQRLQDELMSRDLQLKSHNQKVAKLEEQLAAARKGETEANEKQAFAEQRIARYRKTEAEATKLKKEISQLKTQVKENSEFQMHLEEKLERIVELEGTVKNLEEIRHRQASKIGELIAARDAEQAATSRKLLQQEESQRIRFTNELHETNQLLEQLSKEAHELRNFRSVVGRLLGMRVDQLAAPNKEIIHGVERLLKEAGGNCQSRSTAFSARSVSPRKALHSSSARIGFTHAFSDSEPLPEGKDSPMQHSEMGQSRSSSRIGPTQVSNSSASSPSGHQQPSPRDTRRY</sequence>
<dbReference type="InterPro" id="IPR039139">
    <property type="entry name" value="CCDC170-like"/>
</dbReference>
<keyword evidence="1" id="KW-0175">Coiled coil</keyword>